<keyword evidence="2" id="KW-1185">Reference proteome</keyword>
<organism evidence="1 2">
    <name type="scientific">Candidatus Rhabdochlamydia porcellionis</name>
    <dbReference type="NCBI Taxonomy" id="225148"/>
    <lineage>
        <taxon>Bacteria</taxon>
        <taxon>Pseudomonadati</taxon>
        <taxon>Chlamydiota</taxon>
        <taxon>Chlamydiia</taxon>
        <taxon>Parachlamydiales</taxon>
        <taxon>Candidatus Rhabdochlamydiaceae</taxon>
        <taxon>Candidatus Rhabdochlamydia</taxon>
    </lineage>
</organism>
<reference evidence="1 2" key="1">
    <citation type="submission" date="2020-01" db="EMBL/GenBank/DDBJ databases">
        <authorList>
            <person name="Sixt B."/>
            <person name="Schulz F."/>
            <person name="Kostanjsek R."/>
            <person name="Koestlbacher S."/>
            <person name="Collingro A."/>
            <person name="Toenshoff E."/>
            <person name="Horn M."/>
        </authorList>
    </citation>
    <scope>NUCLEOTIDE SEQUENCE [LARGE SCALE GENOMIC DNA]</scope>
    <source>
        <strain evidence="1 2">15C</strain>
    </source>
</reference>
<reference evidence="1 2" key="2">
    <citation type="submission" date="2021-05" db="EMBL/GenBank/DDBJ databases">
        <title>Ecology and evolution of chlamydial symbionts of arthropods.</title>
        <authorList>
            <person name="Halter T."/>
            <person name="Sixt B.S."/>
            <person name="Toenshoff E.R."/>
            <person name="Koestlbacher S."/>
            <person name="Schulz F."/>
            <person name="Kostanjsek R."/>
            <person name="Collingro A."/>
            <person name="Hendrickx F."/>
            <person name="Horn M."/>
        </authorList>
    </citation>
    <scope>NUCLEOTIDE SEQUENCE [LARGE SCALE GENOMIC DNA]</scope>
    <source>
        <strain evidence="1 2">15C</strain>
    </source>
</reference>
<gene>
    <name evidence="1" type="ORF">RHAB15C_0000419</name>
</gene>
<evidence type="ECO:0000313" key="1">
    <source>
        <dbReference type="EMBL" id="QZA58543.1"/>
    </source>
</evidence>
<protein>
    <submittedName>
        <fullName evidence="1">Uncharacterized protein</fullName>
    </submittedName>
</protein>
<sequence>MLDCGLCGASLGLSLHQLRSVSEISMIGGMAEQLVGQLLRSISPAYVPLLFITGREKKRELKLIISSNMKTR</sequence>
<evidence type="ECO:0000313" key="2">
    <source>
        <dbReference type="Proteomes" id="UP000822862"/>
    </source>
</evidence>
<accession>A0ABX8YZL4</accession>
<proteinExistence type="predicted"/>
<dbReference type="EMBL" id="CP075585">
    <property type="protein sequence ID" value="QZA58543.1"/>
    <property type="molecule type" value="Genomic_DNA"/>
</dbReference>
<dbReference type="Proteomes" id="UP000822862">
    <property type="component" value="Chromosome"/>
</dbReference>
<name>A0ABX8YZL4_9BACT</name>